<evidence type="ECO:0000259" key="6">
    <source>
        <dbReference type="PROSITE" id="PS50110"/>
    </source>
</evidence>
<dbReference type="InterPro" id="IPR036890">
    <property type="entry name" value="HATPase_C_sf"/>
</dbReference>
<dbReference type="SUPFAM" id="SSF47384">
    <property type="entry name" value="Homodimeric domain of signal transducing histidine kinase"/>
    <property type="match status" value="1"/>
</dbReference>
<comment type="caution">
    <text evidence="7">The sequence shown here is derived from an EMBL/GenBank/DDBJ whole genome shotgun (WGS) entry which is preliminary data.</text>
</comment>
<dbReference type="EMBL" id="JBHTBR010000005">
    <property type="protein sequence ID" value="MFC7292396.1"/>
    <property type="molecule type" value="Genomic_DNA"/>
</dbReference>
<dbReference type="Gene3D" id="1.10.287.130">
    <property type="match status" value="1"/>
</dbReference>
<evidence type="ECO:0000256" key="3">
    <source>
        <dbReference type="ARBA" id="ARBA00022553"/>
    </source>
</evidence>
<dbReference type="InterPro" id="IPR003594">
    <property type="entry name" value="HATPase_dom"/>
</dbReference>
<evidence type="ECO:0000313" key="8">
    <source>
        <dbReference type="Proteomes" id="UP001596492"/>
    </source>
</evidence>
<accession>A0ABW2INI5</accession>
<dbReference type="SMART" id="SM00388">
    <property type="entry name" value="HisKA"/>
    <property type="match status" value="1"/>
</dbReference>
<dbReference type="PANTHER" id="PTHR45339">
    <property type="entry name" value="HYBRID SIGNAL TRANSDUCTION HISTIDINE KINASE J"/>
    <property type="match status" value="1"/>
</dbReference>
<feature type="domain" description="Response regulatory" evidence="6">
    <location>
        <begin position="379"/>
        <end position="496"/>
    </location>
</feature>
<evidence type="ECO:0000256" key="4">
    <source>
        <dbReference type="PROSITE-ProRule" id="PRU00169"/>
    </source>
</evidence>
<dbReference type="SUPFAM" id="SSF55874">
    <property type="entry name" value="ATPase domain of HSP90 chaperone/DNA topoisomerase II/histidine kinase"/>
    <property type="match status" value="1"/>
</dbReference>
<dbReference type="Pfam" id="PF00512">
    <property type="entry name" value="HisKA"/>
    <property type="match status" value="1"/>
</dbReference>
<dbReference type="InterPro" id="IPR011006">
    <property type="entry name" value="CheY-like_superfamily"/>
</dbReference>
<dbReference type="RefSeq" id="WP_382167791.1">
    <property type="nucleotide sequence ID" value="NZ_JBHTBR010000005.1"/>
</dbReference>
<sequence length="503" mass="53361">MSSTSKQNDLEIKTDVERIEPDTSQRFTASVSHEIRTPLNGILGMVSLLEETELSPVQKEYVEAIGKSGSRLLDLLNNVLDYSRLEAGDIPLDIAPFDPSELIQDVVELLAPRAHAANLDIAAAPAPNLPASFLGDAGRIRQILFNLAGNAIKFTQTGGVLVTARLTSSSELVFAVRDTGAGIPVSEQEKIFSAYGQVSASDAGRDSGVGLGLAIAQRLALAMKGRLHIASELGNGAGFFLTLPLKIEAESPKMPSSGRILNVDLQASCASQIAVMSALANSDIRYQKTPINGKADVAILDGSLSPANIKKQAKRTPTLVILRPEDRAQIPKFREMGCVGYLIRPLRGASIAKRVEIAARGEEFTESSEKIEVAPTGARALIADDNPVNSLLAKRALVTAGFSVDTAGTGAEALEAASNTHYSIIFMDVRMPVMDGLEATRRIRELDGAAGKTPIIAVTADVDPDLQTKANKAGVSLVAAKPIDPQRLRGLALSWAVFKGEVN</sequence>
<dbReference type="InterPro" id="IPR036097">
    <property type="entry name" value="HisK_dim/P_sf"/>
</dbReference>
<evidence type="ECO:0000259" key="5">
    <source>
        <dbReference type="PROSITE" id="PS50109"/>
    </source>
</evidence>
<dbReference type="Gene3D" id="3.30.565.10">
    <property type="entry name" value="Histidine kinase-like ATPase, C-terminal domain"/>
    <property type="match status" value="1"/>
</dbReference>
<dbReference type="PROSITE" id="PS50109">
    <property type="entry name" value="HIS_KIN"/>
    <property type="match status" value="1"/>
</dbReference>
<dbReference type="PANTHER" id="PTHR45339:SF5">
    <property type="entry name" value="HISTIDINE KINASE"/>
    <property type="match status" value="1"/>
</dbReference>
<dbReference type="PROSITE" id="PS50110">
    <property type="entry name" value="RESPONSE_REGULATORY"/>
    <property type="match status" value="1"/>
</dbReference>
<evidence type="ECO:0000256" key="1">
    <source>
        <dbReference type="ARBA" id="ARBA00000085"/>
    </source>
</evidence>
<organism evidence="7 8">
    <name type="scientific">Hirschia litorea</name>
    <dbReference type="NCBI Taxonomy" id="1199156"/>
    <lineage>
        <taxon>Bacteria</taxon>
        <taxon>Pseudomonadati</taxon>
        <taxon>Pseudomonadota</taxon>
        <taxon>Alphaproteobacteria</taxon>
        <taxon>Hyphomonadales</taxon>
        <taxon>Hyphomonadaceae</taxon>
        <taxon>Hirschia</taxon>
    </lineage>
</organism>
<dbReference type="InterPro" id="IPR005467">
    <property type="entry name" value="His_kinase_dom"/>
</dbReference>
<keyword evidence="8" id="KW-1185">Reference proteome</keyword>
<dbReference type="InterPro" id="IPR003661">
    <property type="entry name" value="HisK_dim/P_dom"/>
</dbReference>
<dbReference type="SMART" id="SM00387">
    <property type="entry name" value="HATPase_c"/>
    <property type="match status" value="1"/>
</dbReference>
<dbReference type="SMART" id="SM00448">
    <property type="entry name" value="REC"/>
    <property type="match status" value="1"/>
</dbReference>
<evidence type="ECO:0000313" key="7">
    <source>
        <dbReference type="EMBL" id="MFC7292396.1"/>
    </source>
</evidence>
<feature type="modified residue" description="4-aspartylphosphate" evidence="4">
    <location>
        <position position="428"/>
    </location>
</feature>
<dbReference type="CDD" id="cd16922">
    <property type="entry name" value="HATPase_EvgS-ArcB-TorS-like"/>
    <property type="match status" value="1"/>
</dbReference>
<keyword evidence="3 4" id="KW-0597">Phosphoprotein</keyword>
<gene>
    <name evidence="7" type="ORF">ACFQS8_12265</name>
</gene>
<reference evidence="8" key="1">
    <citation type="journal article" date="2019" name="Int. J. Syst. Evol. Microbiol.">
        <title>The Global Catalogue of Microorganisms (GCM) 10K type strain sequencing project: providing services to taxonomists for standard genome sequencing and annotation.</title>
        <authorList>
            <consortium name="The Broad Institute Genomics Platform"/>
            <consortium name="The Broad Institute Genome Sequencing Center for Infectious Disease"/>
            <person name="Wu L."/>
            <person name="Ma J."/>
        </authorList>
    </citation>
    <scope>NUCLEOTIDE SEQUENCE [LARGE SCALE GENOMIC DNA]</scope>
    <source>
        <strain evidence="8">CCUG 51308</strain>
    </source>
</reference>
<dbReference type="PRINTS" id="PR00344">
    <property type="entry name" value="BCTRLSENSOR"/>
</dbReference>
<dbReference type="CDD" id="cd17546">
    <property type="entry name" value="REC_hyHK_CKI1_RcsC-like"/>
    <property type="match status" value="1"/>
</dbReference>
<dbReference type="Proteomes" id="UP001596492">
    <property type="component" value="Unassembled WGS sequence"/>
</dbReference>
<protein>
    <recommendedName>
        <fullName evidence="2">histidine kinase</fullName>
        <ecNumber evidence="2">2.7.13.3</ecNumber>
    </recommendedName>
</protein>
<comment type="catalytic activity">
    <reaction evidence="1">
        <text>ATP + protein L-histidine = ADP + protein N-phospho-L-histidine.</text>
        <dbReference type="EC" id="2.7.13.3"/>
    </reaction>
</comment>
<evidence type="ECO:0000256" key="2">
    <source>
        <dbReference type="ARBA" id="ARBA00012438"/>
    </source>
</evidence>
<dbReference type="InterPro" id="IPR001789">
    <property type="entry name" value="Sig_transdc_resp-reg_receiver"/>
</dbReference>
<proteinExistence type="predicted"/>
<dbReference type="EC" id="2.7.13.3" evidence="2"/>
<dbReference type="Gene3D" id="3.40.50.2300">
    <property type="match status" value="1"/>
</dbReference>
<dbReference type="CDD" id="cd00082">
    <property type="entry name" value="HisKA"/>
    <property type="match status" value="1"/>
</dbReference>
<name>A0ABW2INI5_9PROT</name>
<feature type="domain" description="Histidine kinase" evidence="5">
    <location>
        <begin position="30"/>
        <end position="247"/>
    </location>
</feature>
<dbReference type="Pfam" id="PF00072">
    <property type="entry name" value="Response_reg"/>
    <property type="match status" value="1"/>
</dbReference>
<dbReference type="InterPro" id="IPR004358">
    <property type="entry name" value="Sig_transdc_His_kin-like_C"/>
</dbReference>
<dbReference type="SUPFAM" id="SSF52172">
    <property type="entry name" value="CheY-like"/>
    <property type="match status" value="1"/>
</dbReference>
<dbReference type="Pfam" id="PF02518">
    <property type="entry name" value="HATPase_c"/>
    <property type="match status" value="1"/>
</dbReference>